<feature type="transmembrane region" description="Helical" evidence="7">
    <location>
        <begin position="47"/>
        <end position="65"/>
    </location>
</feature>
<comment type="subcellular location">
    <subcellularLocation>
        <location evidence="2">Endomembrane system</location>
    </subcellularLocation>
    <subcellularLocation>
        <location evidence="1">Membrane</location>
        <topology evidence="1">Single-pass membrane protein</topology>
    </subcellularLocation>
</comment>
<keyword evidence="4 7" id="KW-1133">Transmembrane helix</keyword>
<evidence type="ECO:0008006" key="10">
    <source>
        <dbReference type="Google" id="ProtNLM"/>
    </source>
</evidence>
<gene>
    <name evidence="8" type="ORF">TrVE_jg6800</name>
</gene>
<dbReference type="PANTHER" id="PTHR31444">
    <property type="entry name" value="OS11G0490100 PROTEIN"/>
    <property type="match status" value="1"/>
</dbReference>
<evidence type="ECO:0000256" key="2">
    <source>
        <dbReference type="ARBA" id="ARBA00004308"/>
    </source>
</evidence>
<dbReference type="GO" id="GO:0045492">
    <property type="term" value="P:xylan biosynthetic process"/>
    <property type="evidence" value="ECO:0007669"/>
    <property type="project" value="InterPro"/>
</dbReference>
<dbReference type="InterPro" id="IPR006514">
    <property type="entry name" value="IRX15/GXM/AGM"/>
</dbReference>
<evidence type="ECO:0000256" key="4">
    <source>
        <dbReference type="ARBA" id="ARBA00022989"/>
    </source>
</evidence>
<evidence type="ECO:0000256" key="1">
    <source>
        <dbReference type="ARBA" id="ARBA00004167"/>
    </source>
</evidence>
<feature type="compositionally biased region" description="Polar residues" evidence="6">
    <location>
        <begin position="1"/>
        <end position="11"/>
    </location>
</feature>
<evidence type="ECO:0000256" key="5">
    <source>
        <dbReference type="ARBA" id="ARBA00023136"/>
    </source>
</evidence>
<protein>
    <recommendedName>
        <fullName evidence="10">Polysaccharide biosynthesis domain-containing protein</fullName>
    </recommendedName>
</protein>
<keyword evidence="9" id="KW-1185">Reference proteome</keyword>
<dbReference type="EMBL" id="BRXX01000114">
    <property type="protein sequence ID" value="GMH91298.1"/>
    <property type="molecule type" value="Genomic_DNA"/>
</dbReference>
<evidence type="ECO:0000313" key="9">
    <source>
        <dbReference type="Proteomes" id="UP001165160"/>
    </source>
</evidence>
<proteinExistence type="predicted"/>
<dbReference type="Pfam" id="PF21729">
    <property type="entry name" value="IRX15_IRX15L_GXM"/>
    <property type="match status" value="1"/>
</dbReference>
<evidence type="ECO:0000256" key="6">
    <source>
        <dbReference type="SAM" id="MobiDB-lite"/>
    </source>
</evidence>
<accession>A0A9W7BRF6</accession>
<evidence type="ECO:0000256" key="7">
    <source>
        <dbReference type="SAM" id="Phobius"/>
    </source>
</evidence>
<sequence>MSTRNIRSGSPESLARFPAPQSPPPLGSRKSNYALVKSKRRIGKQRLIAIFLVIYLSCFVLFTAFKRGGIEAYDFEHAARLKNKRGVAPPIDMQMGLSQIESVMASLPPEGGNLLVFGLGNDSFFWHDVSGGVVSFIEGDFADSKWATEWSDQVLFKYPFLDCSMVVYSTSMENDYERFERGGEALWAKELDLTSQLPLHITTTKWDVIVVDAPRGNKGSNGPGRFQSIYTARILAGLGTTIVIDDYERDIENRFSKLILGKEPVKVEKRSGRRGIGDANWQAYFEM</sequence>
<dbReference type="GO" id="GO:0012505">
    <property type="term" value="C:endomembrane system"/>
    <property type="evidence" value="ECO:0007669"/>
    <property type="project" value="UniProtKB-SubCell"/>
</dbReference>
<organism evidence="8 9">
    <name type="scientific">Triparma verrucosa</name>
    <dbReference type="NCBI Taxonomy" id="1606542"/>
    <lineage>
        <taxon>Eukaryota</taxon>
        <taxon>Sar</taxon>
        <taxon>Stramenopiles</taxon>
        <taxon>Ochrophyta</taxon>
        <taxon>Bolidophyceae</taxon>
        <taxon>Parmales</taxon>
        <taxon>Triparmaceae</taxon>
        <taxon>Triparma</taxon>
    </lineage>
</organism>
<reference evidence="9" key="1">
    <citation type="journal article" date="2023" name="Commun. Biol.">
        <title>Genome analysis of Parmales, the sister group of diatoms, reveals the evolutionary specialization of diatoms from phago-mixotrophs to photoautotrophs.</title>
        <authorList>
            <person name="Ban H."/>
            <person name="Sato S."/>
            <person name="Yoshikawa S."/>
            <person name="Yamada K."/>
            <person name="Nakamura Y."/>
            <person name="Ichinomiya M."/>
            <person name="Sato N."/>
            <person name="Blanc-Mathieu R."/>
            <person name="Endo H."/>
            <person name="Kuwata A."/>
            <person name="Ogata H."/>
        </authorList>
    </citation>
    <scope>NUCLEOTIDE SEQUENCE [LARGE SCALE GENOMIC DNA]</scope>
    <source>
        <strain evidence="9">NIES 3699</strain>
    </source>
</reference>
<keyword evidence="3 7" id="KW-0812">Transmembrane</keyword>
<keyword evidence="5 7" id="KW-0472">Membrane</keyword>
<dbReference type="AlphaFoldDB" id="A0A9W7BRF6"/>
<name>A0A9W7BRF6_9STRA</name>
<evidence type="ECO:0000313" key="8">
    <source>
        <dbReference type="EMBL" id="GMH91298.1"/>
    </source>
</evidence>
<evidence type="ECO:0000256" key="3">
    <source>
        <dbReference type="ARBA" id="ARBA00022692"/>
    </source>
</evidence>
<comment type="caution">
    <text evidence="8">The sequence shown here is derived from an EMBL/GenBank/DDBJ whole genome shotgun (WGS) entry which is preliminary data.</text>
</comment>
<dbReference type="Proteomes" id="UP001165160">
    <property type="component" value="Unassembled WGS sequence"/>
</dbReference>
<feature type="region of interest" description="Disordered" evidence="6">
    <location>
        <begin position="1"/>
        <end position="30"/>
    </location>
</feature>
<dbReference type="GO" id="GO:0016020">
    <property type="term" value="C:membrane"/>
    <property type="evidence" value="ECO:0007669"/>
    <property type="project" value="UniProtKB-SubCell"/>
</dbReference>